<evidence type="ECO:0000256" key="7">
    <source>
        <dbReference type="ARBA" id="ARBA00023024"/>
    </source>
</evidence>
<dbReference type="CDD" id="cd06548">
    <property type="entry name" value="GH18_chitinase"/>
    <property type="match status" value="1"/>
</dbReference>
<dbReference type="EMBL" id="CAJVPI010000357">
    <property type="protein sequence ID" value="CAG8524541.1"/>
    <property type="molecule type" value="Genomic_DNA"/>
</dbReference>
<comment type="caution">
    <text evidence="15">The sequence shown here is derived from an EMBL/GenBank/DDBJ whole genome shotgun (WGS) entry which is preliminary data.</text>
</comment>
<proteinExistence type="inferred from homology"/>
<dbReference type="InterPro" id="IPR017853">
    <property type="entry name" value="GH"/>
</dbReference>
<dbReference type="GO" id="GO:0005576">
    <property type="term" value="C:extracellular region"/>
    <property type="evidence" value="ECO:0007669"/>
    <property type="project" value="UniProtKB-SubCell"/>
</dbReference>
<keyword evidence="13" id="KW-0472">Membrane</keyword>
<dbReference type="InterPro" id="IPR050314">
    <property type="entry name" value="Glycosyl_Hydrlase_18"/>
</dbReference>
<dbReference type="EC" id="3.2.1.14" evidence="4"/>
<dbReference type="OrthoDB" id="76388at2759"/>
<dbReference type="FunFam" id="3.10.50.10:FF:000005">
    <property type="entry name" value="Endochitinase B1"/>
    <property type="match status" value="1"/>
</dbReference>
<reference evidence="15" key="1">
    <citation type="submission" date="2021-06" db="EMBL/GenBank/DDBJ databases">
        <authorList>
            <person name="Kallberg Y."/>
            <person name="Tangrot J."/>
            <person name="Rosling A."/>
        </authorList>
    </citation>
    <scope>NUCLEOTIDE SEQUENCE</scope>
    <source>
        <strain evidence="15">BR232B</strain>
    </source>
</reference>
<evidence type="ECO:0000256" key="1">
    <source>
        <dbReference type="ARBA" id="ARBA00000822"/>
    </source>
</evidence>
<gene>
    <name evidence="15" type="ORF">PBRASI_LOCUS3802</name>
</gene>
<evidence type="ECO:0000256" key="8">
    <source>
        <dbReference type="ARBA" id="ARBA00023277"/>
    </source>
</evidence>
<evidence type="ECO:0000313" key="15">
    <source>
        <dbReference type="EMBL" id="CAG8524541.1"/>
    </source>
</evidence>
<evidence type="ECO:0000256" key="5">
    <source>
        <dbReference type="ARBA" id="ARBA00022525"/>
    </source>
</evidence>
<dbReference type="GO" id="GO:0006032">
    <property type="term" value="P:chitin catabolic process"/>
    <property type="evidence" value="ECO:0007669"/>
    <property type="project" value="UniProtKB-KW"/>
</dbReference>
<dbReference type="Gene3D" id="3.20.20.80">
    <property type="entry name" value="Glycosidases"/>
    <property type="match status" value="1"/>
</dbReference>
<comment type="catalytic activity">
    <reaction evidence="1">
        <text>Random endo-hydrolysis of N-acetyl-beta-D-glucosaminide (1-&gt;4)-beta-linkages in chitin and chitodextrins.</text>
        <dbReference type="EC" id="3.2.1.14"/>
    </reaction>
</comment>
<dbReference type="InterPro" id="IPR001223">
    <property type="entry name" value="Glyco_hydro18_cat"/>
</dbReference>
<comment type="similarity">
    <text evidence="3">Belongs to the glycosyl hydrolase 18 family. Chitinase class V subfamily.</text>
</comment>
<evidence type="ECO:0000256" key="12">
    <source>
        <dbReference type="SAM" id="MobiDB-lite"/>
    </source>
</evidence>
<evidence type="ECO:0000256" key="13">
    <source>
        <dbReference type="SAM" id="Phobius"/>
    </source>
</evidence>
<keyword evidence="6 11" id="KW-0378">Hydrolase</keyword>
<keyword evidence="5" id="KW-0964">Secreted</keyword>
<keyword evidence="9 11" id="KW-0326">Glycosidase</keyword>
<dbReference type="GO" id="GO:0008843">
    <property type="term" value="F:endochitinase activity"/>
    <property type="evidence" value="ECO:0007669"/>
    <property type="project" value="UniProtKB-EC"/>
</dbReference>
<protein>
    <recommendedName>
        <fullName evidence="4">chitinase</fullName>
        <ecNumber evidence="4">3.2.1.14</ecNumber>
    </recommendedName>
</protein>
<keyword evidence="16" id="KW-1185">Reference proteome</keyword>
<evidence type="ECO:0000259" key="14">
    <source>
        <dbReference type="PROSITE" id="PS51910"/>
    </source>
</evidence>
<dbReference type="SUPFAM" id="SSF54556">
    <property type="entry name" value="Chitinase insertion domain"/>
    <property type="match status" value="1"/>
</dbReference>
<dbReference type="PROSITE" id="PS01095">
    <property type="entry name" value="GH18_1"/>
    <property type="match status" value="1"/>
</dbReference>
<evidence type="ECO:0000256" key="11">
    <source>
        <dbReference type="RuleBase" id="RU000489"/>
    </source>
</evidence>
<evidence type="ECO:0000256" key="4">
    <source>
        <dbReference type="ARBA" id="ARBA00012729"/>
    </source>
</evidence>
<keyword evidence="13" id="KW-1133">Transmembrane helix</keyword>
<dbReference type="GO" id="GO:0008061">
    <property type="term" value="F:chitin binding"/>
    <property type="evidence" value="ECO:0007669"/>
    <property type="project" value="InterPro"/>
</dbReference>
<dbReference type="FunFam" id="3.20.20.80:FF:000075">
    <property type="entry name" value="Sporulation-specific chitinase"/>
    <property type="match status" value="1"/>
</dbReference>
<evidence type="ECO:0000256" key="10">
    <source>
        <dbReference type="ARBA" id="ARBA00023326"/>
    </source>
</evidence>
<dbReference type="PANTHER" id="PTHR11177:SF317">
    <property type="entry name" value="CHITINASE 12-RELATED"/>
    <property type="match status" value="1"/>
</dbReference>
<feature type="domain" description="GH18" evidence="14">
    <location>
        <begin position="78"/>
        <end position="436"/>
    </location>
</feature>
<keyword evidence="7" id="KW-0146">Chitin degradation</keyword>
<dbReference type="PANTHER" id="PTHR11177">
    <property type="entry name" value="CHITINASE"/>
    <property type="match status" value="1"/>
</dbReference>
<keyword evidence="10" id="KW-0624">Polysaccharide degradation</keyword>
<dbReference type="GO" id="GO:0000272">
    <property type="term" value="P:polysaccharide catabolic process"/>
    <property type="evidence" value="ECO:0007669"/>
    <property type="project" value="UniProtKB-KW"/>
</dbReference>
<dbReference type="SMART" id="SM00636">
    <property type="entry name" value="Glyco_18"/>
    <property type="match status" value="1"/>
</dbReference>
<keyword evidence="13" id="KW-0812">Transmembrane</keyword>
<dbReference type="SUPFAM" id="SSF51445">
    <property type="entry name" value="(Trans)glycosidases"/>
    <property type="match status" value="1"/>
</dbReference>
<sequence length="461" mass="51622">MSNYSPLSVSEDESNTKAPSRQINNRGNLRRLLLTLVFFTLAIVTLWNIVPGLFLNVKNFDENTLAPPMDLNTPSRGKVIAGYFVSWGIYARAFTVSDLDPSKLSHILYAFAEPNADGTVILKDPWADTDKHFDGDSWNDSGNNLYGNFKQLGLLKKKNRHLKVSLSIGGWTLSKNFPAMAAHKASRHKFVESSIALLNDLGLDGLDIDWEYPENNKDAHNYVTLLQELRQGLDEYASSKRETNRYLLTAAVPAGESKYRILDLNGMSRYLDHFYLMAYDFCGSWSDAAGHQANLYAGDLNIDMAVRHYIEHGVSAHKIVVGMPMYGRAFRNTSGVGGAFNGVGEGTWEEGVYDYKKLPPEHADEIVDHVAVAAYSYNSKNKEFISYDNPHVIARKAQYIVAMGLGGGMFWELSADHPTDNERSLLRTVYNELHGVTELDRTPNHISFPNSKYDNVKAGFE</sequence>
<organism evidence="15 16">
    <name type="scientific">Paraglomus brasilianum</name>
    <dbReference type="NCBI Taxonomy" id="144538"/>
    <lineage>
        <taxon>Eukaryota</taxon>
        <taxon>Fungi</taxon>
        <taxon>Fungi incertae sedis</taxon>
        <taxon>Mucoromycota</taxon>
        <taxon>Glomeromycotina</taxon>
        <taxon>Glomeromycetes</taxon>
        <taxon>Paraglomerales</taxon>
        <taxon>Paraglomeraceae</taxon>
        <taxon>Paraglomus</taxon>
    </lineage>
</organism>
<keyword evidence="8" id="KW-0119">Carbohydrate metabolism</keyword>
<dbReference type="InterPro" id="IPR001579">
    <property type="entry name" value="Glyco_hydro_18_chit_AS"/>
</dbReference>
<name>A0A9N9FC43_9GLOM</name>
<evidence type="ECO:0000256" key="2">
    <source>
        <dbReference type="ARBA" id="ARBA00004613"/>
    </source>
</evidence>
<comment type="subcellular location">
    <subcellularLocation>
        <location evidence="2">Secreted</location>
    </subcellularLocation>
</comment>
<evidence type="ECO:0000256" key="6">
    <source>
        <dbReference type="ARBA" id="ARBA00022801"/>
    </source>
</evidence>
<dbReference type="AlphaFoldDB" id="A0A9N9FC43"/>
<dbReference type="InterPro" id="IPR011583">
    <property type="entry name" value="Chitinase_II/V-like_cat"/>
</dbReference>
<feature type="transmembrane region" description="Helical" evidence="13">
    <location>
        <begin position="32"/>
        <end position="55"/>
    </location>
</feature>
<evidence type="ECO:0000313" key="16">
    <source>
        <dbReference type="Proteomes" id="UP000789739"/>
    </source>
</evidence>
<evidence type="ECO:0000256" key="9">
    <source>
        <dbReference type="ARBA" id="ARBA00023295"/>
    </source>
</evidence>
<feature type="region of interest" description="Disordered" evidence="12">
    <location>
        <begin position="1"/>
        <end position="22"/>
    </location>
</feature>
<evidence type="ECO:0000256" key="3">
    <source>
        <dbReference type="ARBA" id="ARBA00008682"/>
    </source>
</evidence>
<dbReference type="Proteomes" id="UP000789739">
    <property type="component" value="Unassembled WGS sequence"/>
</dbReference>
<dbReference type="Gene3D" id="3.10.50.10">
    <property type="match status" value="1"/>
</dbReference>
<accession>A0A9N9FC43</accession>
<dbReference type="InterPro" id="IPR029070">
    <property type="entry name" value="Chitinase_insertion_sf"/>
</dbReference>
<dbReference type="Pfam" id="PF00704">
    <property type="entry name" value="Glyco_hydro_18"/>
    <property type="match status" value="1"/>
</dbReference>
<dbReference type="PROSITE" id="PS51910">
    <property type="entry name" value="GH18_2"/>
    <property type="match status" value="1"/>
</dbReference>